<dbReference type="Pfam" id="PF07883">
    <property type="entry name" value="Cupin_2"/>
    <property type="match status" value="1"/>
</dbReference>
<accession>A0A2K0THP1</accession>
<dbReference type="Gene3D" id="2.60.120.10">
    <property type="entry name" value="Jelly Rolls"/>
    <property type="match status" value="1"/>
</dbReference>
<dbReference type="CDD" id="cd02234">
    <property type="entry name" value="cupin_BLR7677-like"/>
    <property type="match status" value="1"/>
</dbReference>
<gene>
    <name evidence="2" type="ORF">TGAMA5MH_03091</name>
</gene>
<dbReference type="InterPro" id="IPR011051">
    <property type="entry name" value="RmlC_Cupin_sf"/>
</dbReference>
<evidence type="ECO:0000313" key="2">
    <source>
        <dbReference type="EMBL" id="PNP45042.1"/>
    </source>
</evidence>
<name>A0A2K0THP1_9HYPO</name>
<protein>
    <recommendedName>
        <fullName evidence="1">Cupin type-2 domain-containing protein</fullName>
    </recommendedName>
</protein>
<dbReference type="Proteomes" id="UP000236546">
    <property type="component" value="Unassembled WGS sequence"/>
</dbReference>
<comment type="caution">
    <text evidence="2">The sequence shown here is derived from an EMBL/GenBank/DDBJ whole genome shotgun (WGS) entry which is preliminary data.</text>
</comment>
<reference evidence="2 3" key="1">
    <citation type="submission" date="2017-02" db="EMBL/GenBank/DDBJ databases">
        <title>Genomes of Trichoderma spp. with biocontrol activity.</title>
        <authorList>
            <person name="Gardiner D."/>
            <person name="Kazan K."/>
            <person name="Vos C."/>
            <person name="Harvey P."/>
        </authorList>
    </citation>
    <scope>NUCLEOTIDE SEQUENCE [LARGE SCALE GENOMIC DNA]</scope>
    <source>
        <strain evidence="2 3">A5MH</strain>
    </source>
</reference>
<dbReference type="OrthoDB" id="5793281at2759"/>
<feature type="domain" description="Cupin type-2" evidence="1">
    <location>
        <begin position="73"/>
        <end position="136"/>
    </location>
</feature>
<evidence type="ECO:0000259" key="1">
    <source>
        <dbReference type="Pfam" id="PF07883"/>
    </source>
</evidence>
<dbReference type="AlphaFoldDB" id="A0A2K0THP1"/>
<dbReference type="PANTHER" id="PTHR38599:SF1">
    <property type="entry name" value="CUPIN DOMAIN PROTEIN (AFU_ORTHOLOGUE AFUA_3G13620)"/>
    <property type="match status" value="1"/>
</dbReference>
<dbReference type="InterPro" id="IPR013096">
    <property type="entry name" value="Cupin_2"/>
</dbReference>
<organism evidence="2 3">
    <name type="scientific">Trichoderma gamsii</name>
    <dbReference type="NCBI Taxonomy" id="398673"/>
    <lineage>
        <taxon>Eukaryota</taxon>
        <taxon>Fungi</taxon>
        <taxon>Dikarya</taxon>
        <taxon>Ascomycota</taxon>
        <taxon>Pezizomycotina</taxon>
        <taxon>Sordariomycetes</taxon>
        <taxon>Hypocreomycetidae</taxon>
        <taxon>Hypocreales</taxon>
        <taxon>Hypocreaceae</taxon>
        <taxon>Trichoderma</taxon>
    </lineage>
</organism>
<evidence type="ECO:0000313" key="3">
    <source>
        <dbReference type="Proteomes" id="UP000236546"/>
    </source>
</evidence>
<dbReference type="EMBL" id="MTYH01000026">
    <property type="protein sequence ID" value="PNP45042.1"/>
    <property type="molecule type" value="Genomic_DNA"/>
</dbReference>
<dbReference type="SUPFAM" id="SSF51182">
    <property type="entry name" value="RmlC-like cupins"/>
    <property type="match status" value="1"/>
</dbReference>
<dbReference type="PANTHER" id="PTHR38599">
    <property type="entry name" value="CUPIN DOMAIN PROTEIN (AFU_ORTHOLOGUE AFUA_3G13620)"/>
    <property type="match status" value="1"/>
</dbReference>
<dbReference type="InterPro" id="IPR014710">
    <property type="entry name" value="RmlC-like_jellyroll"/>
</dbReference>
<proteinExistence type="predicted"/>
<sequence length="174" mass="18814">MEQGKIVPDPPKYDRRYVLNASRAKELNTTLLLAAPSDDTRLIYTGSRPLPTVELVYQNQLPNCPGKSSVGLLVTYPPRGSTPPHRHGGASVCAFVVEGTVLTKMNDGPTRMVEQGGSWFEAPGCHHKVSENDSATEFAKLLATMIVDTDVVEKGGVAALVVYDDEYKDVGLKA</sequence>